<dbReference type="PANTHER" id="PTHR35526:SF3">
    <property type="entry name" value="ANTI-SIGMA-F FACTOR RSBW"/>
    <property type="match status" value="1"/>
</dbReference>
<accession>A0A6G4X7U5</accession>
<gene>
    <name evidence="3" type="ORF">G5C65_35780</name>
</gene>
<dbReference type="RefSeq" id="WP_165303220.1">
    <property type="nucleotide sequence ID" value="NZ_JAAKZZ010000802.1"/>
</dbReference>
<evidence type="ECO:0000313" key="4">
    <source>
        <dbReference type="Proteomes" id="UP000477722"/>
    </source>
</evidence>
<keyword evidence="4" id="KW-1185">Reference proteome</keyword>
<name>A0A6G4X7U5_9ACTN</name>
<protein>
    <submittedName>
        <fullName evidence="3">ATP-binding protein</fullName>
    </submittedName>
</protein>
<sequence length="149" mass="16747">MPAHSIHPATSPEPIHPSHDWRYSLQLSHSAHAPGIARSTVRIVLHEHDLIPLLDSAELLTSELVTNAYRHTAGEIFLRVGWSSAPETLRLSVWDTSPTHPATAPHTPAPYRTRGRGLFLVRRLSHRWGVHDFSRECRGKAVWAELRLG</sequence>
<dbReference type="AlphaFoldDB" id="A0A6G4X7U5"/>
<dbReference type="PANTHER" id="PTHR35526">
    <property type="entry name" value="ANTI-SIGMA-F FACTOR RSBW-RELATED"/>
    <property type="match status" value="1"/>
</dbReference>
<keyword evidence="3" id="KW-0067">ATP-binding</keyword>
<keyword evidence="3" id="KW-0547">Nucleotide-binding</keyword>
<keyword evidence="1" id="KW-0418">Kinase</keyword>
<feature type="domain" description="Histidine kinase/HSP90-like ATPase" evidence="2">
    <location>
        <begin position="54"/>
        <end position="143"/>
    </location>
</feature>
<dbReference type="InterPro" id="IPR003594">
    <property type="entry name" value="HATPase_dom"/>
</dbReference>
<evidence type="ECO:0000259" key="2">
    <source>
        <dbReference type="Pfam" id="PF13581"/>
    </source>
</evidence>
<dbReference type="GO" id="GO:0004674">
    <property type="term" value="F:protein serine/threonine kinase activity"/>
    <property type="evidence" value="ECO:0007669"/>
    <property type="project" value="UniProtKB-KW"/>
</dbReference>
<dbReference type="InterPro" id="IPR050267">
    <property type="entry name" value="Anti-sigma-factor_SerPK"/>
</dbReference>
<dbReference type="InterPro" id="IPR036890">
    <property type="entry name" value="HATPase_C_sf"/>
</dbReference>
<keyword evidence="1" id="KW-0723">Serine/threonine-protein kinase</keyword>
<comment type="caution">
    <text evidence="3">The sequence shown here is derived from an EMBL/GenBank/DDBJ whole genome shotgun (WGS) entry which is preliminary data.</text>
</comment>
<dbReference type="Pfam" id="PF13581">
    <property type="entry name" value="HATPase_c_2"/>
    <property type="match status" value="1"/>
</dbReference>
<proteinExistence type="predicted"/>
<dbReference type="Gene3D" id="3.30.565.10">
    <property type="entry name" value="Histidine kinase-like ATPase, C-terminal domain"/>
    <property type="match status" value="1"/>
</dbReference>
<evidence type="ECO:0000313" key="3">
    <source>
        <dbReference type="EMBL" id="NGO73595.1"/>
    </source>
</evidence>
<evidence type="ECO:0000256" key="1">
    <source>
        <dbReference type="ARBA" id="ARBA00022527"/>
    </source>
</evidence>
<organism evidence="3 4">
    <name type="scientific">Streptomyces boncukensis</name>
    <dbReference type="NCBI Taxonomy" id="2711219"/>
    <lineage>
        <taxon>Bacteria</taxon>
        <taxon>Bacillati</taxon>
        <taxon>Actinomycetota</taxon>
        <taxon>Actinomycetes</taxon>
        <taxon>Kitasatosporales</taxon>
        <taxon>Streptomycetaceae</taxon>
        <taxon>Streptomyces</taxon>
    </lineage>
</organism>
<dbReference type="EMBL" id="JAAKZZ010000802">
    <property type="protein sequence ID" value="NGO73595.1"/>
    <property type="molecule type" value="Genomic_DNA"/>
</dbReference>
<reference evidence="3 4" key="1">
    <citation type="submission" date="2020-02" db="EMBL/GenBank/DDBJ databases">
        <title>Whole-genome analyses of novel actinobacteria.</title>
        <authorList>
            <person name="Sahin N."/>
            <person name="Tatar D."/>
        </authorList>
    </citation>
    <scope>NUCLEOTIDE SEQUENCE [LARGE SCALE GENOMIC DNA]</scope>
    <source>
        <strain evidence="3 4">SB3404</strain>
    </source>
</reference>
<dbReference type="Proteomes" id="UP000477722">
    <property type="component" value="Unassembled WGS sequence"/>
</dbReference>
<keyword evidence="1" id="KW-0808">Transferase</keyword>
<dbReference type="CDD" id="cd16936">
    <property type="entry name" value="HATPase_RsbW-like"/>
    <property type="match status" value="1"/>
</dbReference>
<dbReference type="SUPFAM" id="SSF55874">
    <property type="entry name" value="ATPase domain of HSP90 chaperone/DNA topoisomerase II/histidine kinase"/>
    <property type="match status" value="1"/>
</dbReference>
<dbReference type="GO" id="GO:0005524">
    <property type="term" value="F:ATP binding"/>
    <property type="evidence" value="ECO:0007669"/>
    <property type="project" value="UniProtKB-KW"/>
</dbReference>